<proteinExistence type="predicted"/>
<evidence type="ECO:0000313" key="6">
    <source>
        <dbReference type="Proteomes" id="UP000051461"/>
    </source>
</evidence>
<dbReference type="InterPro" id="IPR000524">
    <property type="entry name" value="Tscrpt_reg_HTH_GntR"/>
</dbReference>
<dbReference type="PANTHER" id="PTHR43537">
    <property type="entry name" value="TRANSCRIPTIONAL REGULATOR, GNTR FAMILY"/>
    <property type="match status" value="1"/>
</dbReference>
<dbReference type="PROSITE" id="PS50949">
    <property type="entry name" value="HTH_GNTR"/>
    <property type="match status" value="1"/>
</dbReference>
<dbReference type="EMBL" id="AZDA01000117">
    <property type="protein sequence ID" value="KRK33327.1"/>
    <property type="molecule type" value="Genomic_DNA"/>
</dbReference>
<evidence type="ECO:0000256" key="1">
    <source>
        <dbReference type="ARBA" id="ARBA00023015"/>
    </source>
</evidence>
<dbReference type="STRING" id="1423726.FC07_GL001252"/>
<evidence type="ECO:0000259" key="4">
    <source>
        <dbReference type="PROSITE" id="PS50949"/>
    </source>
</evidence>
<dbReference type="AlphaFoldDB" id="A0A0R1GGT2"/>
<dbReference type="GO" id="GO:0003677">
    <property type="term" value="F:DNA binding"/>
    <property type="evidence" value="ECO:0007669"/>
    <property type="project" value="UniProtKB-KW"/>
</dbReference>
<dbReference type="SUPFAM" id="SSF46785">
    <property type="entry name" value="Winged helix' DNA-binding domain"/>
    <property type="match status" value="1"/>
</dbReference>
<keyword evidence="1" id="KW-0805">Transcription regulation</keyword>
<dbReference type="InterPro" id="IPR036390">
    <property type="entry name" value="WH_DNA-bd_sf"/>
</dbReference>
<comment type="caution">
    <text evidence="5">The sequence shown here is derived from an EMBL/GenBank/DDBJ whole genome shotgun (WGS) entry which is preliminary data.</text>
</comment>
<feature type="domain" description="HTH gntR-type" evidence="4">
    <location>
        <begin position="1"/>
        <end position="62"/>
    </location>
</feature>
<dbReference type="Proteomes" id="UP000051461">
    <property type="component" value="Unassembled WGS sequence"/>
</dbReference>
<dbReference type="Gene3D" id="1.10.10.10">
    <property type="entry name" value="Winged helix-like DNA-binding domain superfamily/Winged helix DNA-binding domain"/>
    <property type="match status" value="1"/>
</dbReference>
<dbReference type="GO" id="GO:0000062">
    <property type="term" value="F:fatty-acyl-CoA binding"/>
    <property type="evidence" value="ECO:0007669"/>
    <property type="project" value="InterPro"/>
</dbReference>
<dbReference type="PANTHER" id="PTHR43537:SF24">
    <property type="entry name" value="GLUCONATE OPERON TRANSCRIPTIONAL REPRESSOR"/>
    <property type="match status" value="1"/>
</dbReference>
<dbReference type="Pfam" id="PF07840">
    <property type="entry name" value="FadR_C"/>
    <property type="match status" value="1"/>
</dbReference>
<keyword evidence="6" id="KW-1185">Reference proteome</keyword>
<dbReference type="SMART" id="SM00345">
    <property type="entry name" value="HTH_GNTR"/>
    <property type="match status" value="1"/>
</dbReference>
<dbReference type="GO" id="GO:0019217">
    <property type="term" value="P:regulation of fatty acid metabolic process"/>
    <property type="evidence" value="ECO:0007669"/>
    <property type="project" value="InterPro"/>
</dbReference>
<evidence type="ECO:0000256" key="2">
    <source>
        <dbReference type="ARBA" id="ARBA00023125"/>
    </source>
</evidence>
<name>A0A0R1GGT2_9LACO</name>
<accession>A0A0R1GGT2</accession>
<dbReference type="InterPro" id="IPR036388">
    <property type="entry name" value="WH-like_DNA-bd_sf"/>
</dbReference>
<dbReference type="SUPFAM" id="SSF48008">
    <property type="entry name" value="GntR ligand-binding domain-like"/>
    <property type="match status" value="1"/>
</dbReference>
<keyword evidence="2" id="KW-0238">DNA-binding</keyword>
<dbReference type="Pfam" id="PF00392">
    <property type="entry name" value="GntR"/>
    <property type="match status" value="1"/>
</dbReference>
<dbReference type="InterPro" id="IPR028374">
    <property type="entry name" value="FadR_C"/>
</dbReference>
<gene>
    <name evidence="5" type="ORF">FC07_GL001252</name>
</gene>
<keyword evidence="3" id="KW-0804">Transcription</keyword>
<protein>
    <submittedName>
        <fullName evidence="5">GntR family regulatory protein</fullName>
    </submittedName>
</protein>
<organism evidence="5 6">
    <name type="scientific">Loigolactobacillus bifermentans DSM 20003</name>
    <dbReference type="NCBI Taxonomy" id="1423726"/>
    <lineage>
        <taxon>Bacteria</taxon>
        <taxon>Bacillati</taxon>
        <taxon>Bacillota</taxon>
        <taxon>Bacilli</taxon>
        <taxon>Lactobacillales</taxon>
        <taxon>Lactobacillaceae</taxon>
        <taxon>Loigolactobacillus</taxon>
    </lineage>
</organism>
<dbReference type="Gene3D" id="1.20.120.530">
    <property type="entry name" value="GntR ligand-binding domain-like"/>
    <property type="match status" value="1"/>
</dbReference>
<evidence type="ECO:0000256" key="3">
    <source>
        <dbReference type="ARBA" id="ARBA00023163"/>
    </source>
</evidence>
<dbReference type="GO" id="GO:0003700">
    <property type="term" value="F:DNA-binding transcription factor activity"/>
    <property type="evidence" value="ECO:0007669"/>
    <property type="project" value="InterPro"/>
</dbReference>
<dbReference type="InterPro" id="IPR008920">
    <property type="entry name" value="TF_FadR/GntR_C"/>
</dbReference>
<dbReference type="CDD" id="cd07377">
    <property type="entry name" value="WHTH_GntR"/>
    <property type="match status" value="1"/>
</dbReference>
<dbReference type="PATRIC" id="fig|1423726.3.peg.1300"/>
<sequence length="221" mass="25256">MDQIKTAILTGALQPGEKLPSERELCQQLKVSRAVINTGFRRLAALHFITMQPRKGNFVADYWLEGGLATLNEIINFRNGNYRPSLLKSIFEVRLSLEMAIFKLATQRQDAHHLQQATQILDQIELTQDATQLASLYFDFIHTMALASSNAVYPMLITNFKPIYETLGRWLFEEVTITEMSHHHQQELKELQDVQAGNLSAVEQDVQAFIQWTLTQLLAIQ</sequence>
<evidence type="ECO:0000313" key="5">
    <source>
        <dbReference type="EMBL" id="KRK33327.1"/>
    </source>
</evidence>
<reference evidence="5 6" key="1">
    <citation type="journal article" date="2015" name="Genome Announc.">
        <title>Expanding the biotechnology potential of lactobacilli through comparative genomics of 213 strains and associated genera.</title>
        <authorList>
            <person name="Sun Z."/>
            <person name="Harris H.M."/>
            <person name="McCann A."/>
            <person name="Guo C."/>
            <person name="Argimon S."/>
            <person name="Zhang W."/>
            <person name="Yang X."/>
            <person name="Jeffery I.B."/>
            <person name="Cooney J.C."/>
            <person name="Kagawa T.F."/>
            <person name="Liu W."/>
            <person name="Song Y."/>
            <person name="Salvetti E."/>
            <person name="Wrobel A."/>
            <person name="Rasinkangas P."/>
            <person name="Parkhill J."/>
            <person name="Rea M.C."/>
            <person name="O'Sullivan O."/>
            <person name="Ritari J."/>
            <person name="Douillard F.P."/>
            <person name="Paul Ross R."/>
            <person name="Yang R."/>
            <person name="Briner A.E."/>
            <person name="Felis G.E."/>
            <person name="de Vos W.M."/>
            <person name="Barrangou R."/>
            <person name="Klaenhammer T.R."/>
            <person name="Caufield P.W."/>
            <person name="Cui Y."/>
            <person name="Zhang H."/>
            <person name="O'Toole P.W."/>
        </authorList>
    </citation>
    <scope>NUCLEOTIDE SEQUENCE [LARGE SCALE GENOMIC DNA]</scope>
    <source>
        <strain evidence="5 6">DSM 20003</strain>
    </source>
</reference>